<feature type="domain" description="HTH tetR-type" evidence="3">
    <location>
        <begin position="21"/>
        <end position="81"/>
    </location>
</feature>
<dbReference type="AlphaFoldDB" id="A0AAP3XU02"/>
<evidence type="ECO:0000313" key="4">
    <source>
        <dbReference type="EMBL" id="MDF1587525.1"/>
    </source>
</evidence>
<evidence type="ECO:0000256" key="1">
    <source>
        <dbReference type="ARBA" id="ARBA00023125"/>
    </source>
</evidence>
<dbReference type="Gene3D" id="1.10.357.10">
    <property type="entry name" value="Tetracycline Repressor, domain 2"/>
    <property type="match status" value="1"/>
</dbReference>
<keyword evidence="5" id="KW-1185">Reference proteome</keyword>
<keyword evidence="1 2" id="KW-0238">DNA-binding</keyword>
<organism evidence="4 5">
    <name type="scientific">Marinimicrococcus flavescens</name>
    <dbReference type="NCBI Taxonomy" id="3031815"/>
    <lineage>
        <taxon>Bacteria</taxon>
        <taxon>Pseudomonadati</taxon>
        <taxon>Pseudomonadota</taxon>
        <taxon>Alphaproteobacteria</taxon>
        <taxon>Geminicoccales</taxon>
        <taxon>Geminicoccaceae</taxon>
        <taxon>Marinimicrococcus</taxon>
    </lineage>
</organism>
<feature type="DNA-binding region" description="H-T-H motif" evidence="2">
    <location>
        <begin position="44"/>
        <end position="63"/>
    </location>
</feature>
<reference evidence="4 5" key="1">
    <citation type="submission" date="2023-03" db="EMBL/GenBank/DDBJ databases">
        <title>YIM 152171 draft genome.</title>
        <authorList>
            <person name="Yang Z."/>
        </authorList>
    </citation>
    <scope>NUCLEOTIDE SEQUENCE [LARGE SCALE GENOMIC DNA]</scope>
    <source>
        <strain evidence="4 5">YIM 152171</strain>
    </source>
</reference>
<dbReference type="InterPro" id="IPR001647">
    <property type="entry name" value="HTH_TetR"/>
</dbReference>
<dbReference type="InterPro" id="IPR009057">
    <property type="entry name" value="Homeodomain-like_sf"/>
</dbReference>
<evidence type="ECO:0000256" key="2">
    <source>
        <dbReference type="PROSITE-ProRule" id="PRU00335"/>
    </source>
</evidence>
<proteinExistence type="predicted"/>
<name>A0AAP3XU02_9PROT</name>
<dbReference type="SUPFAM" id="SSF46689">
    <property type="entry name" value="Homeodomain-like"/>
    <property type="match status" value="1"/>
</dbReference>
<dbReference type="GO" id="GO:0003677">
    <property type="term" value="F:DNA binding"/>
    <property type="evidence" value="ECO:0007669"/>
    <property type="project" value="UniProtKB-UniRule"/>
</dbReference>
<protein>
    <submittedName>
        <fullName evidence="4">TetR/AcrR family transcriptional regulator</fullName>
    </submittedName>
</protein>
<comment type="caution">
    <text evidence="4">The sequence shown here is derived from an EMBL/GenBank/DDBJ whole genome shotgun (WGS) entry which is preliminary data.</text>
</comment>
<evidence type="ECO:0000259" key="3">
    <source>
        <dbReference type="PROSITE" id="PS50977"/>
    </source>
</evidence>
<evidence type="ECO:0000313" key="5">
    <source>
        <dbReference type="Proteomes" id="UP001301140"/>
    </source>
</evidence>
<gene>
    <name evidence="4" type="ORF">PZ740_14145</name>
</gene>
<sequence>MPTPAAEPRRYRQGARAEAAAATGRRIVETFIALMRERWLEDITLDEAARAAGVTVQTVIRRFGGKSGLIDAASGHLEREISARRTAAPGALDEAISALVADYEVTGDVVIRLLAQEERHPELALLLAVGRRCHREWTASLFSPWLEKPPREERERRLAGLIAAMDVYTWKLLRRDLGLPPAETGRVMRQMAAGLIGEAPGAPAGA</sequence>
<dbReference type="RefSeq" id="WP_327789950.1">
    <property type="nucleotide sequence ID" value="NZ_JARGEQ010000135.1"/>
</dbReference>
<dbReference type="Proteomes" id="UP001301140">
    <property type="component" value="Unassembled WGS sequence"/>
</dbReference>
<accession>A0AAP3XU02</accession>
<dbReference type="PROSITE" id="PS50977">
    <property type="entry name" value="HTH_TETR_2"/>
    <property type="match status" value="1"/>
</dbReference>
<dbReference type="EMBL" id="JARGEQ010000135">
    <property type="protein sequence ID" value="MDF1587525.1"/>
    <property type="molecule type" value="Genomic_DNA"/>
</dbReference>